<dbReference type="SUPFAM" id="SSF159234">
    <property type="entry name" value="FomD-like"/>
    <property type="match status" value="1"/>
</dbReference>
<dbReference type="InterPro" id="IPR035930">
    <property type="entry name" value="FomD-like_sf"/>
</dbReference>
<dbReference type="InterPro" id="IPR007295">
    <property type="entry name" value="DUF402"/>
</dbReference>
<keyword evidence="3" id="KW-1185">Reference proteome</keyword>
<reference evidence="2" key="1">
    <citation type="journal article" date="2014" name="Int. J. Syst. Evol. Microbiol.">
        <title>Complete genome sequence of Corynebacterium casei LMG S-19264T (=DSM 44701T), isolated from a smear-ripened cheese.</title>
        <authorList>
            <consortium name="US DOE Joint Genome Institute (JGI-PGF)"/>
            <person name="Walter F."/>
            <person name="Albersmeier A."/>
            <person name="Kalinowski J."/>
            <person name="Ruckert C."/>
        </authorList>
    </citation>
    <scope>NUCLEOTIDE SEQUENCE</scope>
    <source>
        <strain evidence="2">JCM 3091</strain>
    </source>
</reference>
<sequence>MGDVVRVVYTKYDGGAHRDYPARRLAEDDHGTWLGISAGTASIYHGRPLRQQYPYVVLVPRERWWTAMFNPPPRTAEVYCDITTPARWIGRDEVHLVDLDLDVVRRRGTGLVQLLDQDDFADHLDGFGYPADLVVAARRAAGWLFGALGDGTEPFAAGYRRWLEHLANPGRAPGGGRGE</sequence>
<dbReference type="Proteomes" id="UP000662200">
    <property type="component" value="Unassembled WGS sequence"/>
</dbReference>
<evidence type="ECO:0000259" key="1">
    <source>
        <dbReference type="Pfam" id="PF04167"/>
    </source>
</evidence>
<proteinExistence type="predicted"/>
<feature type="domain" description="DUF402" evidence="1">
    <location>
        <begin position="13"/>
        <end position="144"/>
    </location>
</feature>
<reference evidence="2" key="2">
    <citation type="submission" date="2020-09" db="EMBL/GenBank/DDBJ databases">
        <authorList>
            <person name="Sun Q."/>
            <person name="Ohkuma M."/>
        </authorList>
    </citation>
    <scope>NUCLEOTIDE SEQUENCE</scope>
    <source>
        <strain evidence="2">JCM 3091</strain>
    </source>
</reference>
<dbReference type="Gene3D" id="2.40.380.10">
    <property type="entry name" value="FomD-like"/>
    <property type="match status" value="1"/>
</dbReference>
<dbReference type="EMBL" id="BMQC01000007">
    <property type="protein sequence ID" value="GGK29557.1"/>
    <property type="molecule type" value="Genomic_DNA"/>
</dbReference>
<comment type="caution">
    <text evidence="2">The sequence shown here is derived from an EMBL/GenBank/DDBJ whole genome shotgun (WGS) entry which is preliminary data.</text>
</comment>
<protein>
    <recommendedName>
        <fullName evidence="1">DUF402 domain-containing protein</fullName>
    </recommendedName>
</protein>
<dbReference type="AlphaFoldDB" id="A0A8J3BUI4"/>
<evidence type="ECO:0000313" key="2">
    <source>
        <dbReference type="EMBL" id="GGK29557.1"/>
    </source>
</evidence>
<gene>
    <name evidence="2" type="ORF">GCM10010124_22850</name>
</gene>
<dbReference type="RefSeq" id="WP_189114257.1">
    <property type="nucleotide sequence ID" value="NZ_BMQC01000007.1"/>
</dbReference>
<evidence type="ECO:0000313" key="3">
    <source>
        <dbReference type="Proteomes" id="UP000662200"/>
    </source>
</evidence>
<dbReference type="Pfam" id="PF04167">
    <property type="entry name" value="DUF402"/>
    <property type="match status" value="1"/>
</dbReference>
<organism evidence="2 3">
    <name type="scientific">Pilimelia terevasa</name>
    <dbReference type="NCBI Taxonomy" id="53372"/>
    <lineage>
        <taxon>Bacteria</taxon>
        <taxon>Bacillati</taxon>
        <taxon>Actinomycetota</taxon>
        <taxon>Actinomycetes</taxon>
        <taxon>Micromonosporales</taxon>
        <taxon>Micromonosporaceae</taxon>
        <taxon>Pilimelia</taxon>
    </lineage>
</organism>
<name>A0A8J3BUI4_9ACTN</name>
<accession>A0A8J3BUI4</accession>